<accession>A0ABR5MIG8</accession>
<sequence>MNAKEFQEMPLLERAEFINNLLLEYDDDHLKRASEAVNMTYSAFCKEMRRGGFTYSQSKRQYEKTLSLDDYKDIQTSTPIENGNGEALRFIATHLNEIKELLDSHETQLVLDPKVYAPNSKSVTKSLVVNKEIYEEFTDLCMTWFPHLRLKDIVSDCLYCFVKQNRKTPS</sequence>
<evidence type="ECO:0000313" key="1">
    <source>
        <dbReference type="EMBL" id="KPH74223.1"/>
    </source>
</evidence>
<dbReference type="EMBL" id="LGTK01000035">
    <property type="protein sequence ID" value="KPH74223.1"/>
    <property type="molecule type" value="Genomic_DNA"/>
</dbReference>
<keyword evidence="2" id="KW-1185">Reference proteome</keyword>
<proteinExistence type="predicted"/>
<reference evidence="1 2" key="1">
    <citation type="submission" date="2015-07" db="EMBL/GenBank/DDBJ databases">
        <title>High-quality draft genome sequence of Oceanobacillus caeni HM6, a bacillus isolated from a human feces.</title>
        <authorList>
            <person name="Kumar J."/>
            <person name="Verma M.K."/>
            <person name="Pandey R."/>
            <person name="Bhambi M."/>
            <person name="Chauhan N."/>
        </authorList>
    </citation>
    <scope>NUCLEOTIDE SEQUENCE [LARGE SCALE GENOMIC DNA]</scope>
    <source>
        <strain evidence="1 2">HM6</strain>
    </source>
</reference>
<name>A0ABR5MIG8_9BACI</name>
<evidence type="ECO:0000313" key="2">
    <source>
        <dbReference type="Proteomes" id="UP000037854"/>
    </source>
</evidence>
<organism evidence="1 2">
    <name type="scientific">Oceanobacillus caeni</name>
    <dbReference type="NCBI Taxonomy" id="405946"/>
    <lineage>
        <taxon>Bacteria</taxon>
        <taxon>Bacillati</taxon>
        <taxon>Bacillota</taxon>
        <taxon>Bacilli</taxon>
        <taxon>Bacillales</taxon>
        <taxon>Bacillaceae</taxon>
        <taxon>Oceanobacillus</taxon>
    </lineage>
</organism>
<gene>
    <name evidence="1" type="ORF">AFL42_10755</name>
</gene>
<dbReference type="RefSeq" id="WP_060668638.1">
    <property type="nucleotide sequence ID" value="NZ_LGTK01000035.1"/>
</dbReference>
<comment type="caution">
    <text evidence="1">The sequence shown here is derived from an EMBL/GenBank/DDBJ whole genome shotgun (WGS) entry which is preliminary data.</text>
</comment>
<protein>
    <submittedName>
        <fullName evidence="1">Uncharacterized protein</fullName>
    </submittedName>
</protein>
<dbReference type="Proteomes" id="UP000037854">
    <property type="component" value="Unassembled WGS sequence"/>
</dbReference>